<reference evidence="3" key="1">
    <citation type="journal article" date="2014" name="Proc. Natl. Acad. Sci. U.S.A.">
        <title>Extensive sampling of basidiomycete genomes demonstrates inadequacy of the white-rot/brown-rot paradigm for wood decay fungi.</title>
        <authorList>
            <person name="Riley R."/>
            <person name="Salamov A.A."/>
            <person name="Brown D.W."/>
            <person name="Nagy L.G."/>
            <person name="Floudas D."/>
            <person name="Held B.W."/>
            <person name="Levasseur A."/>
            <person name="Lombard V."/>
            <person name="Morin E."/>
            <person name="Otillar R."/>
            <person name="Lindquist E.A."/>
            <person name="Sun H."/>
            <person name="LaButti K.M."/>
            <person name="Schmutz J."/>
            <person name="Jabbour D."/>
            <person name="Luo H."/>
            <person name="Baker S.E."/>
            <person name="Pisabarro A.G."/>
            <person name="Walton J.D."/>
            <person name="Blanchette R.A."/>
            <person name="Henrissat B."/>
            <person name="Martin F."/>
            <person name="Cullen D."/>
            <person name="Hibbett D.S."/>
            <person name="Grigoriev I.V."/>
        </authorList>
    </citation>
    <scope>NUCLEOTIDE SEQUENCE [LARGE SCALE GENOMIC DNA]</scope>
    <source>
        <strain evidence="3">MUCL 33604</strain>
    </source>
</reference>
<feature type="region of interest" description="Disordered" evidence="1">
    <location>
        <begin position="413"/>
        <end position="441"/>
    </location>
</feature>
<dbReference type="EMBL" id="KL197762">
    <property type="protein sequence ID" value="KDQ50335.1"/>
    <property type="molecule type" value="Genomic_DNA"/>
</dbReference>
<dbReference type="OrthoDB" id="5429442at2759"/>
<organism evidence="2 3">
    <name type="scientific">Jaapia argillacea MUCL 33604</name>
    <dbReference type="NCBI Taxonomy" id="933084"/>
    <lineage>
        <taxon>Eukaryota</taxon>
        <taxon>Fungi</taxon>
        <taxon>Dikarya</taxon>
        <taxon>Basidiomycota</taxon>
        <taxon>Agaricomycotina</taxon>
        <taxon>Agaricomycetes</taxon>
        <taxon>Agaricomycetidae</taxon>
        <taxon>Jaapiales</taxon>
        <taxon>Jaapiaceae</taxon>
        <taxon>Jaapia</taxon>
    </lineage>
</organism>
<evidence type="ECO:0000313" key="2">
    <source>
        <dbReference type="EMBL" id="KDQ50335.1"/>
    </source>
</evidence>
<dbReference type="HOGENOM" id="CLU_005808_0_0_1"/>
<proteinExistence type="predicted"/>
<dbReference type="STRING" id="933084.A0A067P927"/>
<feature type="compositionally biased region" description="Low complexity" evidence="1">
    <location>
        <begin position="419"/>
        <end position="439"/>
    </location>
</feature>
<dbReference type="AlphaFoldDB" id="A0A067P927"/>
<protein>
    <submittedName>
        <fullName evidence="2">Uncharacterized protein</fullName>
    </submittedName>
</protein>
<dbReference type="InParanoid" id="A0A067P927"/>
<evidence type="ECO:0000256" key="1">
    <source>
        <dbReference type="SAM" id="MobiDB-lite"/>
    </source>
</evidence>
<name>A0A067P927_9AGAM</name>
<sequence>MCHGQNSAHRVVHYLNAQLGVHWENAVTCLEHSGRSSTLAASAQYDVALAQYHYAPGSQHHHSKTSSQDAVMFRAVFGKPRLEFICNHQAVLYLKIKEGHYDVDYTKGEGHRRSRSHKVELNDLELAFRMDFSTETMPRVHNSKSRPGNQLIHLVVLDFSAAQLVSKVDLNGPQDAIIFYLRKYLDLLQEAGHDVLFSLPEFDDDRLGLHIDHSIDSHSIQNFDPRCQPSSISGVSIGDVNDHLASKWLQAAIHAEDVERGYVELDRQAVCLAESRSTWLVGSEGWDTQFHVKFGAPEVKILCKREVSFHLKVDELMVYEGSDFTLGAKRLFSDWEVVFLVGLICEKEAEGAITRLKLDMSSIRFCERLAVFTNLDASDPSTHSFKPRLVHFFHTYYFPFIESTSHHIIYQEDTRQPQTPSTYGRSRSRSGTVTSTTPSENKSLLPWELSVRKTNMCGFDFIQVISSESISEHYKTLWGAAQSSEEDYVRCLWKWSYDHYFEATFGPLTLHFLSSGKVILWVDVKEGHLQNLRNWLAWSEEKEYRFKDWRLAFQVDLKMFDHGEVSWSSKSWIHRFMESFSLRKDIVQGHCTVRHLCLDLSNAQFIYELSTFHGMTLSHRAALRRVRAAAYYVKEHYFHYLTYYGHHLLYSIPFWHPGTSPPPMALTDVSFQVHSTHGSIHHKHEPKWSTTDASIFILGMTSFRRPPSTPVDFTANWIAQAREGLSHGIVSLSKKLFLEDHLLRILAKVNAETTIVPVFPAVDGEGDWHLELTTWSKRRKGKECRWELVRDHERRIGYKWENCDKWIYEHEGADEDGDNGVYAMACKCFGAWLCGGLAGLMDWGRSN</sequence>
<keyword evidence="3" id="KW-1185">Reference proteome</keyword>
<dbReference type="Proteomes" id="UP000027265">
    <property type="component" value="Unassembled WGS sequence"/>
</dbReference>
<gene>
    <name evidence="2" type="ORF">JAAARDRAFT_142195</name>
</gene>
<accession>A0A067P927</accession>
<evidence type="ECO:0000313" key="3">
    <source>
        <dbReference type="Proteomes" id="UP000027265"/>
    </source>
</evidence>